<evidence type="ECO:0000256" key="1">
    <source>
        <dbReference type="ARBA" id="ARBA00004123"/>
    </source>
</evidence>
<evidence type="ECO:0000256" key="3">
    <source>
        <dbReference type="ARBA" id="ARBA00013184"/>
    </source>
</evidence>
<dbReference type="PANTHER" id="PTHR45750">
    <property type="entry name" value="GH11602P"/>
    <property type="match status" value="1"/>
</dbReference>
<dbReference type="Gene3D" id="1.20.920.10">
    <property type="entry name" value="Bromodomain-like"/>
    <property type="match status" value="1"/>
</dbReference>
<keyword evidence="11" id="KW-0012">Acyltransferase</keyword>
<dbReference type="GO" id="GO:0010484">
    <property type="term" value="F:histone H3 acetyltransferase activity"/>
    <property type="evidence" value="ECO:0007669"/>
    <property type="project" value="TreeGrafter"/>
</dbReference>
<feature type="domain" description="Bromo" evidence="13">
    <location>
        <begin position="271"/>
        <end position="342"/>
    </location>
</feature>
<evidence type="ECO:0000313" key="15">
    <source>
        <dbReference type="EMBL" id="CAD9597860.1"/>
    </source>
</evidence>
<gene>
    <name evidence="15" type="ORF">LDAN0321_LOCUS15642</name>
</gene>
<evidence type="ECO:0000259" key="14">
    <source>
        <dbReference type="PROSITE" id="PS51186"/>
    </source>
</evidence>
<evidence type="ECO:0000256" key="11">
    <source>
        <dbReference type="ARBA" id="ARBA00023315"/>
    </source>
</evidence>
<proteinExistence type="inferred from homology"/>
<dbReference type="InterPro" id="IPR018359">
    <property type="entry name" value="Bromodomain_CS"/>
</dbReference>
<evidence type="ECO:0000256" key="4">
    <source>
        <dbReference type="ARBA" id="ARBA00022679"/>
    </source>
</evidence>
<evidence type="ECO:0000256" key="8">
    <source>
        <dbReference type="ARBA" id="ARBA00023159"/>
    </source>
</evidence>
<dbReference type="PRINTS" id="PR00503">
    <property type="entry name" value="BROMODOMAIN"/>
</dbReference>
<dbReference type="InterPro" id="IPR001487">
    <property type="entry name" value="Bromodomain"/>
</dbReference>
<evidence type="ECO:0000256" key="6">
    <source>
        <dbReference type="ARBA" id="ARBA00023015"/>
    </source>
</evidence>
<evidence type="ECO:0000256" key="10">
    <source>
        <dbReference type="ARBA" id="ARBA00023242"/>
    </source>
</evidence>
<dbReference type="SUPFAM" id="SSF47370">
    <property type="entry name" value="Bromodomain"/>
    <property type="match status" value="1"/>
</dbReference>
<dbReference type="PANTHER" id="PTHR45750:SF3">
    <property type="entry name" value="HISTONE ACETYLTRANSFERASE"/>
    <property type="match status" value="1"/>
</dbReference>
<keyword evidence="6" id="KW-0805">Transcription regulation</keyword>
<dbReference type="SUPFAM" id="SSF55729">
    <property type="entry name" value="Acyl-CoA N-acyltransferases (Nat)"/>
    <property type="match status" value="1"/>
</dbReference>
<evidence type="ECO:0000256" key="7">
    <source>
        <dbReference type="ARBA" id="ARBA00023117"/>
    </source>
</evidence>
<keyword evidence="4" id="KW-0808">Transferase</keyword>
<evidence type="ECO:0000256" key="5">
    <source>
        <dbReference type="ARBA" id="ARBA00022853"/>
    </source>
</evidence>
<dbReference type="Pfam" id="PF00583">
    <property type="entry name" value="Acetyltransf_1"/>
    <property type="match status" value="1"/>
</dbReference>
<keyword evidence="7 12" id="KW-0103">Bromodomain</keyword>
<organism evidence="15">
    <name type="scientific">Leptocylindrus danicus</name>
    <dbReference type="NCBI Taxonomy" id="163516"/>
    <lineage>
        <taxon>Eukaryota</taxon>
        <taxon>Sar</taxon>
        <taxon>Stramenopiles</taxon>
        <taxon>Ochrophyta</taxon>
        <taxon>Bacillariophyta</taxon>
        <taxon>Coscinodiscophyceae</taxon>
        <taxon>Chaetocerotophycidae</taxon>
        <taxon>Leptocylindrales</taxon>
        <taxon>Leptocylindraceae</taxon>
        <taxon>Leptocylindrus</taxon>
    </lineage>
</organism>
<comment type="similarity">
    <text evidence="2">Belongs to the acetyltransferase family. GCN5 subfamily.</text>
</comment>
<dbReference type="Gene3D" id="3.40.630.30">
    <property type="match status" value="1"/>
</dbReference>
<protein>
    <recommendedName>
        <fullName evidence="3">histone acetyltransferase</fullName>
        <ecNumber evidence="3">2.3.1.48</ecNumber>
    </recommendedName>
</protein>
<accession>A0A7S2PH69</accession>
<evidence type="ECO:0000256" key="9">
    <source>
        <dbReference type="ARBA" id="ARBA00023163"/>
    </source>
</evidence>
<keyword evidence="10" id="KW-0539">Nucleus</keyword>
<dbReference type="GO" id="GO:0005634">
    <property type="term" value="C:nucleus"/>
    <property type="evidence" value="ECO:0007669"/>
    <property type="project" value="UniProtKB-SubCell"/>
</dbReference>
<dbReference type="PROSITE" id="PS51186">
    <property type="entry name" value="GNAT"/>
    <property type="match status" value="1"/>
</dbReference>
<sequence length="362" mass="41033">MKHIIVSNNNPTKEELIRLIGLKTLFARQLPKMPRDYIVRLVFDRRHTSLCLLEDNGKKNGDEDIIGGICYRAYPDMKFAEIAFCAVSGNHQVKGYGTKLMNLVKGYVATQGIEYFITYADNYAIGYFKKQGFSKSIAMPKTRYQGLIKDYDGGTPMECYIHPNLDYTRIPEMIAAQRDFILEQVRKKSKSHVRYPPLQNSAADMNATSVHGHVVSSRNSEAAARAMAIPGVMEAGWTMADLQLATGAQKDADRQRNHLKSELLAIIRKTEEQQFAWPFREPVDTQEVPDYLTVIKNPIDLSTIEKQIRKGDHYTTKSMLLADLMLMVNNCKTYNDPSSPYYEAAVSLQEFVQPLFPPATKS</sequence>
<dbReference type="InterPro" id="IPR037800">
    <property type="entry name" value="GCN5"/>
</dbReference>
<dbReference type="Pfam" id="PF00439">
    <property type="entry name" value="Bromodomain"/>
    <property type="match status" value="1"/>
</dbReference>
<dbReference type="EC" id="2.3.1.48" evidence="3"/>
<reference evidence="15" key="1">
    <citation type="submission" date="2021-01" db="EMBL/GenBank/DDBJ databases">
        <authorList>
            <person name="Corre E."/>
            <person name="Pelletier E."/>
            <person name="Niang G."/>
            <person name="Scheremetjew M."/>
            <person name="Finn R."/>
            <person name="Kale V."/>
            <person name="Holt S."/>
            <person name="Cochrane G."/>
            <person name="Meng A."/>
            <person name="Brown T."/>
            <person name="Cohen L."/>
        </authorList>
    </citation>
    <scope>NUCLEOTIDE SEQUENCE</scope>
    <source>
        <strain evidence="15">B650</strain>
    </source>
</reference>
<dbReference type="GO" id="GO:0045944">
    <property type="term" value="P:positive regulation of transcription by RNA polymerase II"/>
    <property type="evidence" value="ECO:0007669"/>
    <property type="project" value="TreeGrafter"/>
</dbReference>
<dbReference type="AlphaFoldDB" id="A0A7S2PH69"/>
<dbReference type="InterPro" id="IPR036427">
    <property type="entry name" value="Bromodomain-like_sf"/>
</dbReference>
<dbReference type="PROSITE" id="PS50014">
    <property type="entry name" value="BROMODOMAIN_2"/>
    <property type="match status" value="1"/>
</dbReference>
<evidence type="ECO:0000256" key="12">
    <source>
        <dbReference type="PROSITE-ProRule" id="PRU00035"/>
    </source>
</evidence>
<name>A0A7S2PH69_9STRA</name>
<dbReference type="InterPro" id="IPR016181">
    <property type="entry name" value="Acyl_CoA_acyltransferase"/>
</dbReference>
<dbReference type="SMART" id="SM00297">
    <property type="entry name" value="BROMO"/>
    <property type="match status" value="1"/>
</dbReference>
<feature type="domain" description="N-acetyltransferase" evidence="14">
    <location>
        <begin position="4"/>
        <end position="162"/>
    </location>
</feature>
<dbReference type="InterPro" id="IPR000182">
    <property type="entry name" value="GNAT_dom"/>
</dbReference>
<evidence type="ECO:0000256" key="2">
    <source>
        <dbReference type="ARBA" id="ARBA00008607"/>
    </source>
</evidence>
<dbReference type="EMBL" id="HBGY01025346">
    <property type="protein sequence ID" value="CAD9597860.1"/>
    <property type="molecule type" value="Transcribed_RNA"/>
</dbReference>
<keyword evidence="8" id="KW-0010">Activator</keyword>
<dbReference type="CDD" id="cd04301">
    <property type="entry name" value="NAT_SF"/>
    <property type="match status" value="1"/>
</dbReference>
<evidence type="ECO:0000259" key="13">
    <source>
        <dbReference type="PROSITE" id="PS50014"/>
    </source>
</evidence>
<dbReference type="PROSITE" id="PS00633">
    <property type="entry name" value="BROMODOMAIN_1"/>
    <property type="match status" value="1"/>
</dbReference>
<dbReference type="GO" id="GO:0000123">
    <property type="term" value="C:histone acetyltransferase complex"/>
    <property type="evidence" value="ECO:0007669"/>
    <property type="project" value="TreeGrafter"/>
</dbReference>
<keyword evidence="9" id="KW-0804">Transcription</keyword>
<comment type="subcellular location">
    <subcellularLocation>
        <location evidence="1">Nucleus</location>
    </subcellularLocation>
</comment>
<keyword evidence="5" id="KW-0156">Chromatin regulator</keyword>